<accession>A0A4U0XCN3</accession>
<evidence type="ECO:0000313" key="2">
    <source>
        <dbReference type="EMBL" id="TKA73268.1"/>
    </source>
</evidence>
<dbReference type="STRING" id="329884.A0A4U0XCN3"/>
<dbReference type="Proteomes" id="UP000309340">
    <property type="component" value="Unassembled WGS sequence"/>
</dbReference>
<dbReference type="AlphaFoldDB" id="A0A4U0XCN3"/>
<keyword evidence="1" id="KW-0812">Transmembrane</keyword>
<sequence>MEAIELFSMLGFPARLAGRMPVIARYLTGPPKALTSTSKYAKERYGKTFKYRLWLSLDIAELEQLEQLVNDRSDEEVLQFRHAQLASGGMNTLVGSLLAAACTTMLTLNSLSNVNLIVRAMITVSLMLSLMSVYFTLVQLRELSQPTSAQTLRDWLWNGRYRPRKPPAKDPEKGSAESSPRLKESSLTANILLQAPFELLSIAISLFLGGIATYLGLAMKEDVILGTGDRPNNKAVLITFVVCTAFTLLVFGQALGQKDRERERCERVQAAAEMAEVAGQQASAEP</sequence>
<feature type="transmembrane region" description="Helical" evidence="1">
    <location>
        <begin position="117"/>
        <end position="137"/>
    </location>
</feature>
<name>A0A4U0XCN3_9PEZI</name>
<keyword evidence="3" id="KW-1185">Reference proteome</keyword>
<protein>
    <submittedName>
        <fullName evidence="2">Uncharacterized protein</fullName>
    </submittedName>
</protein>
<keyword evidence="1" id="KW-0472">Membrane</keyword>
<evidence type="ECO:0000256" key="1">
    <source>
        <dbReference type="SAM" id="Phobius"/>
    </source>
</evidence>
<gene>
    <name evidence="2" type="ORF">B0A55_06616</name>
</gene>
<keyword evidence="1" id="KW-1133">Transmembrane helix</keyword>
<proteinExistence type="predicted"/>
<dbReference type="EMBL" id="NAJQ01000271">
    <property type="protein sequence ID" value="TKA73268.1"/>
    <property type="molecule type" value="Genomic_DNA"/>
</dbReference>
<feature type="transmembrane region" description="Helical" evidence="1">
    <location>
        <begin position="235"/>
        <end position="255"/>
    </location>
</feature>
<reference evidence="2 3" key="1">
    <citation type="submission" date="2017-03" db="EMBL/GenBank/DDBJ databases">
        <title>Genomes of endolithic fungi from Antarctica.</title>
        <authorList>
            <person name="Coleine C."/>
            <person name="Masonjones S."/>
            <person name="Stajich J.E."/>
        </authorList>
    </citation>
    <scope>NUCLEOTIDE SEQUENCE [LARGE SCALE GENOMIC DNA]</scope>
    <source>
        <strain evidence="2 3">CCFEE 5184</strain>
    </source>
</reference>
<dbReference type="OrthoDB" id="4941332at2759"/>
<evidence type="ECO:0000313" key="3">
    <source>
        <dbReference type="Proteomes" id="UP000309340"/>
    </source>
</evidence>
<feature type="transmembrane region" description="Helical" evidence="1">
    <location>
        <begin position="191"/>
        <end position="215"/>
    </location>
</feature>
<organism evidence="2 3">
    <name type="scientific">Friedmanniomyces simplex</name>
    <dbReference type="NCBI Taxonomy" id="329884"/>
    <lineage>
        <taxon>Eukaryota</taxon>
        <taxon>Fungi</taxon>
        <taxon>Dikarya</taxon>
        <taxon>Ascomycota</taxon>
        <taxon>Pezizomycotina</taxon>
        <taxon>Dothideomycetes</taxon>
        <taxon>Dothideomycetidae</taxon>
        <taxon>Mycosphaerellales</taxon>
        <taxon>Teratosphaeriaceae</taxon>
        <taxon>Friedmanniomyces</taxon>
    </lineage>
</organism>
<comment type="caution">
    <text evidence="2">The sequence shown here is derived from an EMBL/GenBank/DDBJ whole genome shotgun (WGS) entry which is preliminary data.</text>
</comment>